<comment type="caution">
    <text evidence="2">The sequence shown here is derived from an EMBL/GenBank/DDBJ whole genome shotgun (WGS) entry which is preliminary data.</text>
</comment>
<dbReference type="InterPro" id="IPR008984">
    <property type="entry name" value="SMAD_FHA_dom_sf"/>
</dbReference>
<protein>
    <recommendedName>
        <fullName evidence="4">FHA domain-containing protein</fullName>
    </recommendedName>
</protein>
<keyword evidence="3" id="KW-1185">Reference proteome</keyword>
<dbReference type="EMBL" id="JYJB01000009">
    <property type="protein sequence ID" value="KJL47089.1"/>
    <property type="molecule type" value="Genomic_DNA"/>
</dbReference>
<dbReference type="STRING" id="273678.RS84_01874"/>
<organism evidence="2 3">
    <name type="scientific">Microbacterium hydrocarbonoxydans</name>
    <dbReference type="NCBI Taxonomy" id="273678"/>
    <lineage>
        <taxon>Bacteria</taxon>
        <taxon>Bacillati</taxon>
        <taxon>Actinomycetota</taxon>
        <taxon>Actinomycetes</taxon>
        <taxon>Micrococcales</taxon>
        <taxon>Microbacteriaceae</taxon>
        <taxon>Microbacterium</taxon>
    </lineage>
</organism>
<dbReference type="AlphaFoldDB" id="A0A0M2HRG9"/>
<dbReference type="SUPFAM" id="SSF49879">
    <property type="entry name" value="SMAD/FHA domain"/>
    <property type="match status" value="1"/>
</dbReference>
<feature type="compositionally biased region" description="Low complexity" evidence="1">
    <location>
        <begin position="42"/>
        <end position="64"/>
    </location>
</feature>
<feature type="compositionally biased region" description="Pro residues" evidence="1">
    <location>
        <begin position="25"/>
        <end position="41"/>
    </location>
</feature>
<sequence length="317" mass="31964">MPPGPVPPPALGQPPAPAAHTYQPPAFPAPPVPGSPAPAPAPGAYEAPGAYVPPAAPQATPSPAFTQTDSAAAAFTPPTPPAAAGDPSLIAYVPGVTQPGPVVRQDPEDEDLDPELYETVIQGRTPAQPEPTPAPALWTEAGAPAAPQPVLPASAPAAPAVPAPAPAAVPSAAPVAPTAPTPAISEPPASASAPVDPHEAEIEATRISIPGHGLVFTWDDGVRMTVSRRTIFGRNPAPEPGAALVTVRDETLSLSKTHFEAAAEVSGGWVLDRHSTNGMTIVRDGQRIACPPGQRVPVRLGDAIEIGDRIVVIGGYA</sequence>
<feature type="compositionally biased region" description="Pro residues" evidence="1">
    <location>
        <begin position="1"/>
        <end position="17"/>
    </location>
</feature>
<evidence type="ECO:0000256" key="1">
    <source>
        <dbReference type="SAM" id="MobiDB-lite"/>
    </source>
</evidence>
<name>A0A0M2HRG9_9MICO</name>
<proteinExistence type="predicted"/>
<dbReference type="Gene3D" id="2.60.200.20">
    <property type="match status" value="1"/>
</dbReference>
<evidence type="ECO:0008006" key="4">
    <source>
        <dbReference type="Google" id="ProtNLM"/>
    </source>
</evidence>
<evidence type="ECO:0000313" key="3">
    <source>
        <dbReference type="Proteomes" id="UP000033900"/>
    </source>
</evidence>
<dbReference type="Proteomes" id="UP000033900">
    <property type="component" value="Unassembled WGS sequence"/>
</dbReference>
<evidence type="ECO:0000313" key="2">
    <source>
        <dbReference type="EMBL" id="KJL47089.1"/>
    </source>
</evidence>
<gene>
    <name evidence="2" type="ORF">RS84_01874</name>
</gene>
<reference evidence="2 3" key="1">
    <citation type="submission" date="2015-02" db="EMBL/GenBank/DDBJ databases">
        <title>Draft genome sequences of ten Microbacterium spp. with emphasis on heavy metal contaminated environments.</title>
        <authorList>
            <person name="Corretto E."/>
        </authorList>
    </citation>
    <scope>NUCLEOTIDE SEQUENCE [LARGE SCALE GENOMIC DNA]</scope>
    <source>
        <strain evidence="2 3">SA35</strain>
    </source>
</reference>
<dbReference type="PATRIC" id="fig|273678.4.peg.1877"/>
<feature type="region of interest" description="Disordered" evidence="1">
    <location>
        <begin position="1"/>
        <end position="109"/>
    </location>
</feature>
<accession>A0A0M2HRG9</accession>